<keyword evidence="2" id="KW-0472">Membrane</keyword>
<name>A0A9X2PXS0_9BACT</name>
<keyword evidence="1" id="KW-0175">Coiled coil</keyword>
<protein>
    <submittedName>
        <fullName evidence="3">Uncharacterized protein</fullName>
    </submittedName>
</protein>
<comment type="caution">
    <text evidence="3">The sequence shown here is derived from an EMBL/GenBank/DDBJ whole genome shotgun (WGS) entry which is preliminary data.</text>
</comment>
<keyword evidence="2" id="KW-0812">Transmembrane</keyword>
<dbReference type="Proteomes" id="UP001155027">
    <property type="component" value="Unassembled WGS sequence"/>
</dbReference>
<sequence length="313" mass="34962">MSNLQQDEILEDGADFGLTPTNMTRLKKIVQLCQRMDNEVDFRIVSGKTGKQVKDGAKSIYDALESLNRGSGDLPRGQRNLQEGMGKVFEASGIILATAGSDTAHQHIERIKKLESEAKNLLDSVSDTKKEVGEIEEKLKESAQAGAVNERAQYFSDEANKHWWYSVYALGVSITFAVLVVVYALFLIFGYTGIAEASSTIQERPMWIVVRLAITRIAIFSLLFFGLVTSARTYRSERHNYVVNRHRYNALMTFEVFTKTTDEPAVKNAVLLRTTESIFSPQQTGFKPDNSGQQSSFSTNVADIIKNVSKRTP</sequence>
<reference evidence="3" key="1">
    <citation type="submission" date="2022-08" db="EMBL/GenBank/DDBJ databases">
        <title>Genomic Encyclopedia of Type Strains, Phase V (KMG-V): Genome sequencing to study the core and pangenomes of soil and plant-associated prokaryotes.</title>
        <authorList>
            <person name="Whitman W."/>
        </authorList>
    </citation>
    <scope>NUCLEOTIDE SEQUENCE</scope>
    <source>
        <strain evidence="3">0</strain>
    </source>
</reference>
<evidence type="ECO:0000313" key="3">
    <source>
        <dbReference type="EMBL" id="MCS3678514.1"/>
    </source>
</evidence>
<dbReference type="RefSeq" id="WP_259080656.1">
    <property type="nucleotide sequence ID" value="NZ_JANUAU010000008.1"/>
</dbReference>
<evidence type="ECO:0000256" key="2">
    <source>
        <dbReference type="SAM" id="Phobius"/>
    </source>
</evidence>
<feature type="coiled-coil region" evidence="1">
    <location>
        <begin position="104"/>
        <end position="145"/>
    </location>
</feature>
<feature type="transmembrane region" description="Helical" evidence="2">
    <location>
        <begin position="167"/>
        <end position="194"/>
    </location>
</feature>
<proteinExistence type="predicted"/>
<organism evidence="3 4">
    <name type="scientific">Salinibacter ruber</name>
    <dbReference type="NCBI Taxonomy" id="146919"/>
    <lineage>
        <taxon>Bacteria</taxon>
        <taxon>Pseudomonadati</taxon>
        <taxon>Rhodothermota</taxon>
        <taxon>Rhodothermia</taxon>
        <taxon>Rhodothermales</taxon>
        <taxon>Salinibacteraceae</taxon>
        <taxon>Salinibacter</taxon>
    </lineage>
</organism>
<evidence type="ECO:0000256" key="1">
    <source>
        <dbReference type="SAM" id="Coils"/>
    </source>
</evidence>
<keyword evidence="2" id="KW-1133">Transmembrane helix</keyword>
<dbReference type="EMBL" id="JANUAU010000008">
    <property type="protein sequence ID" value="MCS3678514.1"/>
    <property type="molecule type" value="Genomic_DNA"/>
</dbReference>
<evidence type="ECO:0000313" key="4">
    <source>
        <dbReference type="Proteomes" id="UP001155027"/>
    </source>
</evidence>
<gene>
    <name evidence="3" type="ORF">GGP71_002453</name>
</gene>
<accession>A0A9X2PXS0</accession>
<feature type="transmembrane region" description="Helical" evidence="2">
    <location>
        <begin position="206"/>
        <end position="228"/>
    </location>
</feature>
<dbReference type="AlphaFoldDB" id="A0A9X2PXS0"/>